<dbReference type="PRINTS" id="PR00420">
    <property type="entry name" value="RNGMNOXGNASE"/>
</dbReference>
<name>A0ABW9A0K0_9BURK</name>
<protein>
    <submittedName>
        <fullName evidence="4">FAD-dependent monooxygenase</fullName>
    </submittedName>
</protein>
<dbReference type="PANTHER" id="PTHR43004">
    <property type="entry name" value="TRK SYSTEM POTASSIUM UPTAKE PROTEIN"/>
    <property type="match status" value="1"/>
</dbReference>
<dbReference type="InterPro" id="IPR002938">
    <property type="entry name" value="FAD-bd"/>
</dbReference>
<comment type="caution">
    <text evidence="4">The sequence shown here is derived from an EMBL/GenBank/DDBJ whole genome shotgun (WGS) entry which is preliminary data.</text>
</comment>
<dbReference type="Pfam" id="PF01494">
    <property type="entry name" value="FAD_binding_3"/>
    <property type="match status" value="1"/>
</dbReference>
<keyword evidence="1" id="KW-0285">Flavoprotein</keyword>
<dbReference type="GO" id="GO:0004497">
    <property type="term" value="F:monooxygenase activity"/>
    <property type="evidence" value="ECO:0007669"/>
    <property type="project" value="UniProtKB-KW"/>
</dbReference>
<keyword evidence="5" id="KW-1185">Reference proteome</keyword>
<dbReference type="SUPFAM" id="SSF51905">
    <property type="entry name" value="FAD/NAD(P)-binding domain"/>
    <property type="match status" value="1"/>
</dbReference>
<keyword evidence="4" id="KW-0503">Monooxygenase</keyword>
<accession>A0ABW9A0K0</accession>
<dbReference type="Gene3D" id="3.50.50.60">
    <property type="entry name" value="FAD/NAD(P)-binding domain"/>
    <property type="match status" value="1"/>
</dbReference>
<organism evidence="4 5">
    <name type="scientific">Paraburkholderia agricolaris</name>
    <dbReference type="NCBI Taxonomy" id="2152888"/>
    <lineage>
        <taxon>Bacteria</taxon>
        <taxon>Pseudomonadati</taxon>
        <taxon>Pseudomonadota</taxon>
        <taxon>Betaproteobacteria</taxon>
        <taxon>Burkholderiales</taxon>
        <taxon>Burkholderiaceae</taxon>
        <taxon>Paraburkholderia</taxon>
    </lineage>
</organism>
<evidence type="ECO:0000256" key="2">
    <source>
        <dbReference type="ARBA" id="ARBA00022827"/>
    </source>
</evidence>
<evidence type="ECO:0000259" key="3">
    <source>
        <dbReference type="Pfam" id="PF01494"/>
    </source>
</evidence>
<keyword evidence="4" id="KW-0560">Oxidoreductase</keyword>
<evidence type="ECO:0000313" key="4">
    <source>
        <dbReference type="EMBL" id="MFL9889042.1"/>
    </source>
</evidence>
<gene>
    <name evidence="4" type="ORF">PQR66_38890</name>
</gene>
<dbReference type="Pfam" id="PF21274">
    <property type="entry name" value="Rng_hyd_C"/>
    <property type="match status" value="1"/>
</dbReference>
<dbReference type="PANTHER" id="PTHR43004:SF8">
    <property type="entry name" value="FAD-BINDING DOMAIN-CONTAINING PROTEIN-RELATED"/>
    <property type="match status" value="1"/>
</dbReference>
<evidence type="ECO:0000313" key="5">
    <source>
        <dbReference type="Proteomes" id="UP001629249"/>
    </source>
</evidence>
<evidence type="ECO:0000256" key="1">
    <source>
        <dbReference type="ARBA" id="ARBA00022630"/>
    </source>
</evidence>
<keyword evidence="2" id="KW-0274">FAD</keyword>
<dbReference type="InterPro" id="IPR036188">
    <property type="entry name" value="FAD/NAD-bd_sf"/>
</dbReference>
<sequence length="609" mass="67175">MTAANEEVMGKAAYEPDFEVEVLIVGTGPTGSTAALALAKEGIRVAVVSQWNWLANSPRAHITNQRAMEVFRDLGVEEELQKYATPWAQMGDMVFATSLCGREIARLRAWGTGEDRNGEYRHNSPCPMADIPQASVEPVLVKNAAERGARFLFNTEYTGHADLGDHVLVHLLDKPSGRTYQVRCQYLVGADGARSRIARDLQLPMEGHSGREGFVYVQFTADLARYVSHRPSMLYWMISSQTSFGEIGMGLLRAVRPWDQWIAGWGFDVSKGQPVLTADVVQKRVRDIIGSSDVPFEVQSVSTWLVNQEYATHYHSGRVFCAGDAVHRHPPSSGLGSNTCVQDAFNLAWKLAYVLKGYAGPMLLNSYTDERAPVGEAIVRKANRSRQEYAALKACFVDQQGTPRVDSSLETLLAPSAEGSALRKRLVEAVDVKNREFNAAGMELNQRYKSSAVIPDENSDSLAWSPDAELHAHRSTEPGSKLPHVWLVDTEGQKVSTLDVVGAGQFTLITGLAGRCWIESVERLKFFWLETAVVNGERYRDVYGNWQKICEVDDGGAVLVRPDGYVAWRHRTLPPTTDEALTSLSTALSTVLSKPAPVAQQPCLEPAQH</sequence>
<dbReference type="Gene3D" id="3.40.30.120">
    <property type="match status" value="1"/>
</dbReference>
<dbReference type="EMBL" id="JAQQFN010000057">
    <property type="protein sequence ID" value="MFL9889042.1"/>
    <property type="molecule type" value="Genomic_DNA"/>
</dbReference>
<dbReference type="InterPro" id="IPR050641">
    <property type="entry name" value="RIFMO-like"/>
</dbReference>
<proteinExistence type="predicted"/>
<feature type="domain" description="FAD-binding" evidence="3">
    <location>
        <begin position="19"/>
        <end position="381"/>
    </location>
</feature>
<dbReference type="Gene3D" id="3.30.9.10">
    <property type="entry name" value="D-Amino Acid Oxidase, subunit A, domain 2"/>
    <property type="match status" value="1"/>
</dbReference>
<dbReference type="Proteomes" id="UP001629249">
    <property type="component" value="Unassembled WGS sequence"/>
</dbReference>
<reference evidence="4 5" key="1">
    <citation type="journal article" date="2024" name="Chem. Sci.">
        <title>Discovery of megapolipeptins by genome mining of a Burkholderiales bacteria collection.</title>
        <authorList>
            <person name="Paulo B.S."/>
            <person name="Recchia M.J.J."/>
            <person name="Lee S."/>
            <person name="Fergusson C.H."/>
            <person name="Romanowski S.B."/>
            <person name="Hernandez A."/>
            <person name="Krull N."/>
            <person name="Liu D.Y."/>
            <person name="Cavanagh H."/>
            <person name="Bos A."/>
            <person name="Gray C.A."/>
            <person name="Murphy B.T."/>
            <person name="Linington R.G."/>
            <person name="Eustaquio A.S."/>
        </authorList>
    </citation>
    <scope>NUCLEOTIDE SEQUENCE [LARGE SCALE GENOMIC DNA]</scope>
    <source>
        <strain evidence="4 5">RL16-012-BIC-B</strain>
    </source>
</reference>
<dbReference type="RefSeq" id="WP_408336113.1">
    <property type="nucleotide sequence ID" value="NZ_JAQQFH010000065.1"/>
</dbReference>